<proteinExistence type="predicted"/>
<gene>
    <name evidence="1" type="ORF">P8627_07725</name>
</gene>
<organism evidence="1 2">
    <name type="scientific">Jannaschia ovalis</name>
    <dbReference type="NCBI Taxonomy" id="3038773"/>
    <lineage>
        <taxon>Bacteria</taxon>
        <taxon>Pseudomonadati</taxon>
        <taxon>Pseudomonadota</taxon>
        <taxon>Alphaproteobacteria</taxon>
        <taxon>Rhodobacterales</taxon>
        <taxon>Roseobacteraceae</taxon>
        <taxon>Jannaschia</taxon>
    </lineage>
</organism>
<sequence length="90" mass="9228">MGGVHVLPDRLGTDAVEGLRAGLDRLSAGGKLDGRAVRMIGALPAQLLVAASICIARAGGQLEIVASDDMRADLALLGFAPHLNLEGEIE</sequence>
<reference evidence="1 2" key="1">
    <citation type="submission" date="2023-04" db="EMBL/GenBank/DDBJ databases">
        <title>Jannaschia ovalis sp. nov., a marine bacterium isolated from sea tidal flat.</title>
        <authorList>
            <person name="Kwon D.Y."/>
            <person name="Kim J.-J."/>
        </authorList>
    </citation>
    <scope>NUCLEOTIDE SEQUENCE [LARGE SCALE GENOMIC DNA]</scope>
    <source>
        <strain evidence="1 2">GRR-S6-38</strain>
    </source>
</reference>
<protein>
    <recommendedName>
        <fullName evidence="3">STAS domain-containing protein</fullName>
    </recommendedName>
</protein>
<evidence type="ECO:0008006" key="3">
    <source>
        <dbReference type="Google" id="ProtNLM"/>
    </source>
</evidence>
<dbReference type="Proteomes" id="UP001243420">
    <property type="component" value="Chromosome"/>
</dbReference>
<name>A0ABY8LIY0_9RHOB</name>
<evidence type="ECO:0000313" key="2">
    <source>
        <dbReference type="Proteomes" id="UP001243420"/>
    </source>
</evidence>
<dbReference type="EMBL" id="CP122537">
    <property type="protein sequence ID" value="WGH80144.1"/>
    <property type="molecule type" value="Genomic_DNA"/>
</dbReference>
<keyword evidence="2" id="KW-1185">Reference proteome</keyword>
<evidence type="ECO:0000313" key="1">
    <source>
        <dbReference type="EMBL" id="WGH80144.1"/>
    </source>
</evidence>
<accession>A0ABY8LIY0</accession>
<dbReference type="RefSeq" id="WP_279967191.1">
    <property type="nucleotide sequence ID" value="NZ_CP122537.1"/>
</dbReference>